<dbReference type="InterPro" id="IPR053879">
    <property type="entry name" value="HYDIN_VesB_CFA65-like_Ig"/>
</dbReference>
<dbReference type="InterPro" id="IPR011467">
    <property type="entry name" value="DUF1573"/>
</dbReference>
<evidence type="ECO:0000313" key="11">
    <source>
        <dbReference type="Proteomes" id="UP000296862"/>
    </source>
</evidence>
<evidence type="ECO:0000256" key="2">
    <source>
        <dbReference type="ARBA" id="ARBA00004496"/>
    </source>
</evidence>
<dbReference type="InterPro" id="IPR028974">
    <property type="entry name" value="TSP_type-3_rpt"/>
</dbReference>
<dbReference type="Proteomes" id="UP000296862">
    <property type="component" value="Chromosome"/>
</dbReference>
<dbReference type="InterPro" id="IPR000998">
    <property type="entry name" value="MAM_dom"/>
</dbReference>
<evidence type="ECO:0000256" key="6">
    <source>
        <dbReference type="ARBA" id="ARBA00023157"/>
    </source>
</evidence>
<dbReference type="Gene3D" id="2.60.40.10">
    <property type="entry name" value="Immunoglobulins"/>
    <property type="match status" value="6"/>
</dbReference>
<dbReference type="PROSITE" id="PS50060">
    <property type="entry name" value="MAM_2"/>
    <property type="match status" value="1"/>
</dbReference>
<dbReference type="Pfam" id="PF07610">
    <property type="entry name" value="DUF1573"/>
    <property type="match status" value="1"/>
</dbReference>
<feature type="domain" description="MAM" evidence="9">
    <location>
        <begin position="1017"/>
        <end position="1198"/>
    </location>
</feature>
<dbReference type="PANTHER" id="PTHR10199">
    <property type="entry name" value="THROMBOSPONDIN"/>
    <property type="match status" value="1"/>
</dbReference>
<dbReference type="Pfam" id="PF13385">
    <property type="entry name" value="Laminin_G_3"/>
    <property type="match status" value="1"/>
</dbReference>
<dbReference type="GO" id="GO:0005509">
    <property type="term" value="F:calcium ion binding"/>
    <property type="evidence" value="ECO:0007669"/>
    <property type="project" value="InterPro"/>
</dbReference>
<accession>A0A4P7PTK1</accession>
<proteinExistence type="predicted"/>
<evidence type="ECO:0000256" key="8">
    <source>
        <dbReference type="SAM" id="MobiDB-lite"/>
    </source>
</evidence>
<keyword evidence="5" id="KW-0969">Cilium</keyword>
<dbReference type="InterPro" id="IPR017868">
    <property type="entry name" value="Filamin/ABP280_repeat-like"/>
</dbReference>
<dbReference type="GO" id="GO:0005737">
    <property type="term" value="C:cytoplasm"/>
    <property type="evidence" value="ECO:0007669"/>
    <property type="project" value="UniProtKB-SubCell"/>
</dbReference>
<name>A0A4P7PTK1_9FLAO</name>
<dbReference type="NCBIfam" id="TIGR04183">
    <property type="entry name" value="Por_Secre_tail"/>
    <property type="match status" value="1"/>
</dbReference>
<dbReference type="Gene3D" id="2.60.120.200">
    <property type="match status" value="1"/>
</dbReference>
<dbReference type="Pfam" id="PF22544">
    <property type="entry name" value="HYDIN_VesB_CFA65-like_Ig"/>
    <property type="match status" value="2"/>
</dbReference>
<dbReference type="EMBL" id="CP038810">
    <property type="protein sequence ID" value="QBZ98016.1"/>
    <property type="molecule type" value="Genomic_DNA"/>
</dbReference>
<evidence type="ECO:0000313" key="10">
    <source>
        <dbReference type="EMBL" id="QBZ98016.1"/>
    </source>
</evidence>
<dbReference type="SUPFAM" id="SSF103647">
    <property type="entry name" value="TSP type-3 repeat"/>
    <property type="match status" value="1"/>
</dbReference>
<dbReference type="GO" id="GO:0004553">
    <property type="term" value="F:hydrolase activity, hydrolyzing O-glycosyl compounds"/>
    <property type="evidence" value="ECO:0007669"/>
    <property type="project" value="UniProtKB-ARBA"/>
</dbReference>
<keyword evidence="7" id="KW-0966">Cell projection</keyword>
<sequence>MQSIAQCFQDEIKTHSIIYFKKVNQIRIHYLLRISIMKKKLLLLILLMLLATALTNAQNRTWDFSDTGVWTSTAGVSTNTANYLGTGLNIISSGSTVGAIAASAYTYSDGFTSTRAMTFAGITGPLPTNRAVSFSVTGASTVKIWVRTSSTGRTASISDGTSVLASYTSASPSPYTNVLTATYTGGAGTIYVYCSNTMEIAKIQVIDNSTPGEINIQGNSTNIVDNSGAGTASTTNHTDFGTTNTGTGVTRTYTIQNTGTGTLTIGAITFGDPTNYTVTTLPAASVAGGGSTTFVVTFNPTTGGTKDSTISIVTNDTDENPYNFYITGVGTAVPEINIQGNGANIVDNAAGTSLANHTDFGSTAVLTPVVRTFTIYNIGGADLTIGAITLGDVTNYTYTSPSSPITSGGSATFTVTYSPAAAGTHPTTISIVTNDGDENPYNFALTGTGSTGPAEINIQGGSTPTSIPNGNSATSTTDYTDFGPVTSGVSYTRTFTIQNTGGATLNITGAITFSGTNSANFSASVPTSTAIAAGASATFVVTVTPSSTGLRTVIISIPNDDSNENPYTFTLTALSGNADINVVGVNGSSISDGDTGTSLTKGTDFGSTGVSSGTVVKTFTIENTGSGGLITIGAISFSGTNAADFTLTAAPASSLGGSSSTTFSVTFNPSAVGIRTAAISIVNNDPNENPYNFALQGTGTEQEINVLGNATTIADGDTTPALTDNTDFDQVNYTSGTKTITYTIQNTGGDTLTIGAFTLSGTHAADFTLDTTSTSASVAAGGSTTFTVIFDPSALGVRTAAISFVNNDANENPYNFNIQGTGAEQEINVVANSTTIVDGDTTPTTTDYTDFGSQDYTIGSIIKTYTIQNTGVGSLTIGTITLSGTGAAEFSVNTTSTSASVAAGASTTFTITFDPSSIGTKVASITIVNNDANENPYNFDIQGVGSQTFYDSDGDGINDNIDTDDDNDGITDTTEETNCNLANGTKANYKFLNEDFGAGASRVTINTTYTAETTYCYEAGTGSGATCSSTTSTNLDDGEYTVGPSAQIATWAAGQWYTGEDHTTGDTNGRMAMFNAAATAGTFYTATITGALPGVPITYSFWVINLDRADASGIGSRTRPNIKVEFRDMSDVVLQTINTGDIAPSATTPSSTDWKQFTASLNLSVNSFKVVFINNAPGGSGNDLAIDDILITQSLCDYDNDGVADIFDLDSDNDGVSDVVEAGLGSLSNGRGKIDATWTDADADGLHNSAEASAALAAIDSDGDGVPNYLDLDSDNDSVFDVDEGPDNTGVSTFTNGDGDITGNGLGDGSDTETFRSKDTDGNGTAELIGDGILDLFDKSLGAGNSFSDQYGNLNQAITKDTDGDGTPDYLDITSSGAGIYDIANNKLIYAPKVIDANNDGILDGSTDIDKDGILDSFDNDTTAKGSPRNLNKSLFLDFDGRNDYAQDVAVLAGSAGSLMAWIDLNSAFSSTGFIVGQDSFNLKVNSSRIVQVTCNGTTISSPTALDMSRWYHVAATYSANNLNLYVNGVKVATSTTPTGAIVDASLLTIGRSPSTSTNFFKGKVDEVRVFNVRLTDDQVQRMVYQELGTNTNLTGAYITGKEIAQDLTTSTSGALTFTNLLRYYRMDAYKDDILDNLTTSSVIDVTGTKLYNHKNIYLQQAPMPFVTIADGDLATAVTDATKDIQGTDVNNYSTIVNVKHLNTTTVSRTDLGLIVDSGKSLTVNGDQALNNTWWLSLNGKIDLEGKSQLVQNSTSDLDVTSAGYIERDQQGQSNLYNYNYWSSPVSTINTTSNNNGYTVGGVMKDGTTSTPQNITWVSGYNGSPTTPITLSSYWIFKFQNSTNNYANWSQVGPNGTLLPGQGYTLKGCGSAAANQNYTFFGKPNNGTITSTVGPNNLNLCGNPYTSAIDADKFIDDNASSITGTLYLWEHYNTNTSHMTIQYQGGYATYTKTGGTPPVAPAGISGAGSSSKIPKRFIPVGQGFFVTGSASGGTITFNNGQRLFIKEDAVNSYTMFRMDRAGRDVVADPMHNNRPDPIEQEQFTKIRLGYTSKDNYHRQILLGFMNEHATSGYDAGYDGLSIETLTNDMYFINGTDKLNINGDGYFNPNNIYPLGVKNATAGTITIGLDSLENFNDRQEIYIYDSEDDTYNSIKSENFKVSLPVGTFENRFSLRFMQSPTSLSTLKDDTVNYGIVLTHSQADNMINIKNELEDTTVKSVALFNMVGQNIMNWTADKENQNSIQLSASGLSKGTYVVKVSTDKGIIAKKILIK</sequence>
<dbReference type="InterPro" id="IPR026444">
    <property type="entry name" value="Secre_tail"/>
</dbReference>
<dbReference type="PROSITE" id="PS50194">
    <property type="entry name" value="FILAMIN_REPEAT"/>
    <property type="match status" value="1"/>
</dbReference>
<evidence type="ECO:0000256" key="5">
    <source>
        <dbReference type="ARBA" id="ARBA00023069"/>
    </source>
</evidence>
<dbReference type="PANTHER" id="PTHR10199:SF119">
    <property type="entry name" value="RE20510P"/>
    <property type="match status" value="1"/>
</dbReference>
<reference evidence="10 11" key="1">
    <citation type="submission" date="2019-04" db="EMBL/GenBank/DDBJ databases">
        <title>Flavobacterium sp. GS03.</title>
        <authorList>
            <person name="Kim H."/>
        </authorList>
    </citation>
    <scope>NUCLEOTIDE SEQUENCE [LARGE SCALE GENOMIC DNA]</scope>
    <source>
        <strain evidence="10 11">GS03</strain>
    </source>
</reference>
<dbReference type="GO" id="GO:0005975">
    <property type="term" value="P:carbohydrate metabolic process"/>
    <property type="evidence" value="ECO:0007669"/>
    <property type="project" value="UniProtKB-ARBA"/>
</dbReference>
<evidence type="ECO:0000256" key="7">
    <source>
        <dbReference type="ARBA" id="ARBA00023273"/>
    </source>
</evidence>
<evidence type="ECO:0000256" key="4">
    <source>
        <dbReference type="ARBA" id="ARBA00022729"/>
    </source>
</evidence>
<protein>
    <recommendedName>
        <fullName evidence="9">MAM domain-containing protein</fullName>
    </recommendedName>
</protein>
<evidence type="ECO:0000256" key="3">
    <source>
        <dbReference type="ARBA" id="ARBA00022490"/>
    </source>
</evidence>
<feature type="region of interest" description="Disordered" evidence="8">
    <location>
        <begin position="1290"/>
        <end position="1322"/>
    </location>
</feature>
<evidence type="ECO:0000256" key="1">
    <source>
        <dbReference type="ARBA" id="ARBA00004138"/>
    </source>
</evidence>
<organism evidence="10 11">
    <name type="scientific">Flavobacterium sangjuense</name>
    <dbReference type="NCBI Taxonomy" id="2518177"/>
    <lineage>
        <taxon>Bacteria</taxon>
        <taxon>Pseudomonadati</taxon>
        <taxon>Bacteroidota</taxon>
        <taxon>Flavobacteriia</taxon>
        <taxon>Flavobacteriales</taxon>
        <taxon>Flavobacteriaceae</taxon>
        <taxon>Flavobacterium</taxon>
    </lineage>
</organism>
<dbReference type="GO" id="GO:0016020">
    <property type="term" value="C:membrane"/>
    <property type="evidence" value="ECO:0007669"/>
    <property type="project" value="InterPro"/>
</dbReference>
<dbReference type="SMART" id="SM00560">
    <property type="entry name" value="LamGL"/>
    <property type="match status" value="1"/>
</dbReference>
<comment type="subcellular location">
    <subcellularLocation>
        <location evidence="1">Cell projection</location>
        <location evidence="1">Cilium</location>
    </subcellularLocation>
    <subcellularLocation>
        <location evidence="2">Cytoplasm</location>
    </subcellularLocation>
</comment>
<keyword evidence="3" id="KW-0963">Cytoplasm</keyword>
<dbReference type="Pfam" id="PF18962">
    <property type="entry name" value="Por_Secre_tail"/>
    <property type="match status" value="1"/>
</dbReference>
<evidence type="ECO:0000259" key="9">
    <source>
        <dbReference type="PROSITE" id="PS50060"/>
    </source>
</evidence>
<keyword evidence="4" id="KW-0732">Signal</keyword>
<dbReference type="InterPro" id="IPR013320">
    <property type="entry name" value="ConA-like_dom_sf"/>
</dbReference>
<keyword evidence="6" id="KW-1015">Disulfide bond</keyword>
<dbReference type="KEGG" id="fsn:GS03_01516"/>
<dbReference type="InterPro" id="IPR006558">
    <property type="entry name" value="LamG-like"/>
</dbReference>
<dbReference type="SUPFAM" id="SSF49899">
    <property type="entry name" value="Concanavalin A-like lectins/glucanases"/>
    <property type="match status" value="1"/>
</dbReference>
<gene>
    <name evidence="10" type="ORF">GS03_01516</name>
</gene>
<keyword evidence="11" id="KW-1185">Reference proteome</keyword>
<dbReference type="NCBIfam" id="NF012200">
    <property type="entry name" value="choice_anch_D"/>
    <property type="match status" value="6"/>
</dbReference>
<dbReference type="OrthoDB" id="2582440at2"/>
<dbReference type="InterPro" id="IPR013783">
    <property type="entry name" value="Ig-like_fold"/>
</dbReference>